<dbReference type="FunCoup" id="A0A1U8AK80">
    <property type="interactions" value="1035"/>
</dbReference>
<dbReference type="GeneID" id="104601375"/>
<dbReference type="Pfam" id="PF03168">
    <property type="entry name" value="LEA_2"/>
    <property type="match status" value="1"/>
</dbReference>
<evidence type="ECO:0000256" key="4">
    <source>
        <dbReference type="ARBA" id="ARBA00023136"/>
    </source>
</evidence>
<dbReference type="GO" id="GO:0009506">
    <property type="term" value="C:plasmodesma"/>
    <property type="evidence" value="ECO:0000318"/>
    <property type="project" value="GO_Central"/>
</dbReference>
<dbReference type="PANTHER" id="PTHR31415">
    <property type="entry name" value="OS05G0367900 PROTEIN"/>
    <property type="match status" value="1"/>
</dbReference>
<dbReference type="InterPro" id="IPR044839">
    <property type="entry name" value="NDR1-like"/>
</dbReference>
<dbReference type="GO" id="GO:0005886">
    <property type="term" value="C:plasma membrane"/>
    <property type="evidence" value="ECO:0000318"/>
    <property type="project" value="GO_Central"/>
</dbReference>
<dbReference type="RefSeq" id="XP_010262976.1">
    <property type="nucleotide sequence ID" value="XM_010264674.2"/>
</dbReference>
<evidence type="ECO:0000313" key="6">
    <source>
        <dbReference type="RefSeq" id="XP_010262976.1"/>
    </source>
</evidence>
<dbReference type="OrthoDB" id="1426517at2759"/>
<proteinExistence type="predicted"/>
<name>A0A1U8AK80_NELNU</name>
<dbReference type="Proteomes" id="UP000189703">
    <property type="component" value="Unplaced"/>
</dbReference>
<keyword evidence="2" id="KW-0812">Transmembrane</keyword>
<dbReference type="OMA" id="AIKYQFV"/>
<evidence type="ECO:0000256" key="2">
    <source>
        <dbReference type="ARBA" id="ARBA00022692"/>
    </source>
</evidence>
<evidence type="ECO:0000256" key="3">
    <source>
        <dbReference type="ARBA" id="ARBA00022989"/>
    </source>
</evidence>
<dbReference type="eggNOG" id="ENOG502QSD7">
    <property type="taxonomic scope" value="Eukaryota"/>
</dbReference>
<dbReference type="KEGG" id="nnu:104601375"/>
<comment type="subcellular location">
    <subcellularLocation>
        <location evidence="1">Membrane</location>
        <topology evidence="1">Single-pass membrane protein</topology>
    </subcellularLocation>
</comment>
<dbReference type="GO" id="GO:0098542">
    <property type="term" value="P:defense response to other organism"/>
    <property type="evidence" value="ECO:0007669"/>
    <property type="project" value="InterPro"/>
</dbReference>
<accession>A0A1U8AK80</accession>
<sequence>MSEKKGDCGKHGHKRKKFIQRICAGILFFILLILFVVFLVWAILRPTKPKFTLQDVTVFQFNVTGSNLLNSNMQITLSSRNPNDKIGIYYDRLDVFAEYSNQQITLPTRLPPTYEGHKDINIWSPFVYGSNVPIAPYLAASLSQDQNIGMVLIKIKVDGRVRWKVGTWISGNYHIHVNCPAYITFGSRNTGIQVGTAFKYQLVQPCGVDV</sequence>
<protein>
    <submittedName>
        <fullName evidence="6">NDR1/HIN1-like protein 12</fullName>
    </submittedName>
</protein>
<keyword evidence="3" id="KW-1133">Transmembrane helix</keyword>
<dbReference type="AlphaFoldDB" id="A0A1U8AK80"/>
<dbReference type="PANTHER" id="PTHR31415:SF166">
    <property type="entry name" value="LATE EMBRYOGENESIS ABUNDANT (LEA) HYDROXYPROLINE-RICH GLYCOPROTEIN FAMILY"/>
    <property type="match status" value="1"/>
</dbReference>
<organism evidence="5 6">
    <name type="scientific">Nelumbo nucifera</name>
    <name type="common">Sacred lotus</name>
    <dbReference type="NCBI Taxonomy" id="4432"/>
    <lineage>
        <taxon>Eukaryota</taxon>
        <taxon>Viridiplantae</taxon>
        <taxon>Streptophyta</taxon>
        <taxon>Embryophyta</taxon>
        <taxon>Tracheophyta</taxon>
        <taxon>Spermatophyta</taxon>
        <taxon>Magnoliopsida</taxon>
        <taxon>Proteales</taxon>
        <taxon>Nelumbonaceae</taxon>
        <taxon>Nelumbo</taxon>
    </lineage>
</organism>
<gene>
    <name evidence="6" type="primary">LOC104601375</name>
</gene>
<reference evidence="6" key="1">
    <citation type="submission" date="2025-08" db="UniProtKB">
        <authorList>
            <consortium name="RefSeq"/>
        </authorList>
    </citation>
    <scope>IDENTIFICATION</scope>
</reference>
<keyword evidence="5" id="KW-1185">Reference proteome</keyword>
<keyword evidence="4" id="KW-0472">Membrane</keyword>
<evidence type="ECO:0000256" key="1">
    <source>
        <dbReference type="ARBA" id="ARBA00004167"/>
    </source>
</evidence>
<dbReference type="InterPro" id="IPR004864">
    <property type="entry name" value="LEA_2"/>
</dbReference>
<evidence type="ECO:0000313" key="5">
    <source>
        <dbReference type="Proteomes" id="UP000189703"/>
    </source>
</evidence>